<accession>A0A1X2GWY7</accession>
<keyword evidence="4" id="KW-1185">Reference proteome</keyword>
<dbReference type="Proteomes" id="UP000242146">
    <property type="component" value="Unassembled WGS sequence"/>
</dbReference>
<organism evidence="3 4">
    <name type="scientific">Hesseltinella vesiculosa</name>
    <dbReference type="NCBI Taxonomy" id="101127"/>
    <lineage>
        <taxon>Eukaryota</taxon>
        <taxon>Fungi</taxon>
        <taxon>Fungi incertae sedis</taxon>
        <taxon>Mucoromycota</taxon>
        <taxon>Mucoromycotina</taxon>
        <taxon>Mucoromycetes</taxon>
        <taxon>Mucorales</taxon>
        <taxon>Cunninghamellaceae</taxon>
        <taxon>Hesseltinella</taxon>
    </lineage>
</organism>
<feature type="region of interest" description="Disordered" evidence="1">
    <location>
        <begin position="527"/>
        <end position="593"/>
    </location>
</feature>
<sequence length="593" mass="64769">MDTTLIKMTPLEQTTLTAHTLVSFATFAVCLPLALTQRPLPQFSSYLIAVGCLMLLTMLLGWLLPTSAISFTGHLLTVLLETMAVLALGTYALLERLVTLPWLPTGLPESVVGVLDMTGPSMMFSVLTACSLVCLNALQLATLSCGDIGPCWVVLGTGAGCLSLGTWTLLHLVNLCQTACLEYAESIWFLCWGMLSLVWSDAKLYDVSIIDLSLLWISGGLLSLVLCHQPWVPALQSRNGISCLILGWTAYCFLNTDDETCTTLGYMFLLGALCKSLHVLFRTPPSIRPASHSPSTHTLDDASLQEPGTPLEELDDHTFHDLETGRRQSDLACTYQQLTKQQPVQARRYPLDIILPTSAHDHQHDQARSSACKHQAMLVSLSVIGGIVYCCMILGAGFRIVLPSLTSNNPVQLTLGSATLAFFFLVYVLGLAWLYDRSLKTRSEQDGYDYLNLATREYCASPLTATTMMMTTTTTNPDTFTDLSISVPTTPTNNNTIVRPSQYRAKRRSLLTAKQQQQSPLSTDAFHASAYLPPSPPHKPTSSCHGAETMASEPEAKAHSSSWNTKRRRPGNPLDDEDMSSLSSCEDPHGLSP</sequence>
<dbReference type="EMBL" id="MCGT01000001">
    <property type="protein sequence ID" value="ORX62613.1"/>
    <property type="molecule type" value="Genomic_DNA"/>
</dbReference>
<feature type="transmembrane region" description="Helical" evidence="2">
    <location>
        <begin position="378"/>
        <end position="401"/>
    </location>
</feature>
<keyword evidence="2" id="KW-0472">Membrane</keyword>
<feature type="transmembrane region" description="Helical" evidence="2">
    <location>
        <begin position="152"/>
        <end position="173"/>
    </location>
</feature>
<feature type="transmembrane region" description="Helical" evidence="2">
    <location>
        <begin position="46"/>
        <end position="65"/>
    </location>
</feature>
<feature type="transmembrane region" description="Helical" evidence="2">
    <location>
        <begin position="16"/>
        <end position="34"/>
    </location>
</feature>
<evidence type="ECO:0000313" key="3">
    <source>
        <dbReference type="EMBL" id="ORX62613.1"/>
    </source>
</evidence>
<feature type="transmembrane region" description="Helical" evidence="2">
    <location>
        <begin position="71"/>
        <end position="94"/>
    </location>
</feature>
<evidence type="ECO:0000313" key="4">
    <source>
        <dbReference type="Proteomes" id="UP000242146"/>
    </source>
</evidence>
<keyword evidence="2" id="KW-1133">Transmembrane helix</keyword>
<dbReference type="AlphaFoldDB" id="A0A1X2GWY7"/>
<evidence type="ECO:0000256" key="1">
    <source>
        <dbReference type="SAM" id="MobiDB-lite"/>
    </source>
</evidence>
<proteinExistence type="predicted"/>
<evidence type="ECO:0008006" key="5">
    <source>
        <dbReference type="Google" id="ProtNLM"/>
    </source>
</evidence>
<feature type="transmembrane region" description="Helical" evidence="2">
    <location>
        <begin position="205"/>
        <end position="227"/>
    </location>
</feature>
<comment type="caution">
    <text evidence="3">The sequence shown here is derived from an EMBL/GenBank/DDBJ whole genome shotgun (WGS) entry which is preliminary data.</text>
</comment>
<evidence type="ECO:0000256" key="2">
    <source>
        <dbReference type="SAM" id="Phobius"/>
    </source>
</evidence>
<dbReference type="STRING" id="101127.A0A1X2GWY7"/>
<dbReference type="OrthoDB" id="4469696at2759"/>
<feature type="transmembrane region" description="Helical" evidence="2">
    <location>
        <begin position="413"/>
        <end position="435"/>
    </location>
</feature>
<feature type="transmembrane region" description="Helical" evidence="2">
    <location>
        <begin position="122"/>
        <end position="140"/>
    </location>
</feature>
<gene>
    <name evidence="3" type="ORF">DM01DRAFT_1403085</name>
</gene>
<protein>
    <recommendedName>
        <fullName evidence="5">Protein YTP1-like C-terminal domain-containing protein</fullName>
    </recommendedName>
</protein>
<keyword evidence="2" id="KW-0812">Transmembrane</keyword>
<reference evidence="3 4" key="1">
    <citation type="submission" date="2016-07" db="EMBL/GenBank/DDBJ databases">
        <title>Pervasive Adenine N6-methylation of Active Genes in Fungi.</title>
        <authorList>
            <consortium name="DOE Joint Genome Institute"/>
            <person name="Mondo S.J."/>
            <person name="Dannebaum R.O."/>
            <person name="Kuo R.C."/>
            <person name="Labutti K."/>
            <person name="Haridas S."/>
            <person name="Kuo A."/>
            <person name="Salamov A."/>
            <person name="Ahrendt S.R."/>
            <person name="Lipzen A."/>
            <person name="Sullivan W."/>
            <person name="Andreopoulos W.B."/>
            <person name="Clum A."/>
            <person name="Lindquist E."/>
            <person name="Daum C."/>
            <person name="Ramamoorthy G.K."/>
            <person name="Gryganskyi A."/>
            <person name="Culley D."/>
            <person name="Magnuson J.K."/>
            <person name="James T.Y."/>
            <person name="O'Malley M.A."/>
            <person name="Stajich J.E."/>
            <person name="Spatafora J.W."/>
            <person name="Visel A."/>
            <person name="Grigoriev I.V."/>
        </authorList>
    </citation>
    <scope>NUCLEOTIDE SEQUENCE [LARGE SCALE GENOMIC DNA]</scope>
    <source>
        <strain evidence="3 4">NRRL 3301</strain>
    </source>
</reference>
<name>A0A1X2GWY7_9FUNG</name>